<reference evidence="2 3" key="1">
    <citation type="submission" date="2021-06" db="EMBL/GenBank/DDBJ databases">
        <authorList>
            <person name="Palmer J.M."/>
        </authorList>
    </citation>
    <scope>NUCLEOTIDE SEQUENCE [LARGE SCALE GENOMIC DNA]</scope>
    <source>
        <strain evidence="3">if_2019</strain>
        <tissue evidence="2">Muscle</tissue>
    </source>
</reference>
<protein>
    <submittedName>
        <fullName evidence="2">Uncharacterized protein</fullName>
    </submittedName>
</protein>
<feature type="signal peptide" evidence="1">
    <location>
        <begin position="1"/>
        <end position="22"/>
    </location>
</feature>
<proteinExistence type="predicted"/>
<sequence>MCDCDCVCLFFVSGWVLDCSFSWISLGPPSNGVSARWYTCGSQCPGLGALVCAGSLPVTACRGLNPWALSDLHLGGDVSRGLWVHGRTCSGVDSCRRGLWARRCSCLGLLHLGCWVVPLAPSPDLLWGGCGSPGGGSPGVPVLWGTFGCLWLGSPPYPSQVQDGRSVAPHTQYCIFLWRNLVYTSALTLRPTGF</sequence>
<comment type="caution">
    <text evidence="2">The sequence shown here is derived from an EMBL/GenBank/DDBJ whole genome shotgun (WGS) entry which is preliminary data.</text>
</comment>
<name>A0ABV0U8L1_9TELE</name>
<keyword evidence="1" id="KW-0732">Signal</keyword>
<organism evidence="2 3">
    <name type="scientific">Ilyodon furcidens</name>
    <name type="common">goldbreast splitfin</name>
    <dbReference type="NCBI Taxonomy" id="33524"/>
    <lineage>
        <taxon>Eukaryota</taxon>
        <taxon>Metazoa</taxon>
        <taxon>Chordata</taxon>
        <taxon>Craniata</taxon>
        <taxon>Vertebrata</taxon>
        <taxon>Euteleostomi</taxon>
        <taxon>Actinopterygii</taxon>
        <taxon>Neopterygii</taxon>
        <taxon>Teleostei</taxon>
        <taxon>Neoteleostei</taxon>
        <taxon>Acanthomorphata</taxon>
        <taxon>Ovalentaria</taxon>
        <taxon>Atherinomorphae</taxon>
        <taxon>Cyprinodontiformes</taxon>
        <taxon>Goodeidae</taxon>
        <taxon>Ilyodon</taxon>
    </lineage>
</organism>
<evidence type="ECO:0000256" key="1">
    <source>
        <dbReference type="SAM" id="SignalP"/>
    </source>
</evidence>
<dbReference type="Proteomes" id="UP001482620">
    <property type="component" value="Unassembled WGS sequence"/>
</dbReference>
<keyword evidence="3" id="KW-1185">Reference proteome</keyword>
<dbReference type="EMBL" id="JAHRIQ010061234">
    <property type="protein sequence ID" value="MEQ2241525.1"/>
    <property type="molecule type" value="Genomic_DNA"/>
</dbReference>
<evidence type="ECO:0000313" key="2">
    <source>
        <dbReference type="EMBL" id="MEQ2241525.1"/>
    </source>
</evidence>
<gene>
    <name evidence="2" type="ORF">ILYODFUR_026280</name>
</gene>
<accession>A0ABV0U8L1</accession>
<feature type="chain" id="PRO_5047300558" evidence="1">
    <location>
        <begin position="23"/>
        <end position="194"/>
    </location>
</feature>
<evidence type="ECO:0000313" key="3">
    <source>
        <dbReference type="Proteomes" id="UP001482620"/>
    </source>
</evidence>